<dbReference type="Pfam" id="PF07690">
    <property type="entry name" value="MFS_1"/>
    <property type="match status" value="1"/>
</dbReference>
<evidence type="ECO:0000313" key="3">
    <source>
        <dbReference type="EMBL" id="JAB72688.1"/>
    </source>
</evidence>
<dbReference type="SUPFAM" id="SSF103473">
    <property type="entry name" value="MFS general substrate transporter"/>
    <property type="match status" value="1"/>
</dbReference>
<protein>
    <submittedName>
        <fullName evidence="3">Putative monocarboxylate transporter</fullName>
    </submittedName>
</protein>
<dbReference type="InterPro" id="IPR036259">
    <property type="entry name" value="MFS_trans_sf"/>
</dbReference>
<feature type="transmembrane region" description="Helical" evidence="2">
    <location>
        <begin position="101"/>
        <end position="121"/>
    </location>
</feature>
<dbReference type="PANTHER" id="PTHR11360:SF303">
    <property type="entry name" value="MAJOR FACILITATOR SUPERFAMILY (MFS) PROFILE DOMAIN-CONTAINING PROTEIN"/>
    <property type="match status" value="1"/>
</dbReference>
<keyword evidence="2" id="KW-1133">Transmembrane helix</keyword>
<keyword evidence="2" id="KW-0472">Membrane</keyword>
<keyword evidence="2" id="KW-0812">Transmembrane</keyword>
<feature type="transmembrane region" description="Helical" evidence="2">
    <location>
        <begin position="468"/>
        <end position="489"/>
    </location>
</feature>
<feature type="transmembrane region" description="Helical" evidence="2">
    <location>
        <begin position="410"/>
        <end position="429"/>
    </location>
</feature>
<dbReference type="FunFam" id="1.20.1250.20:FF:000724">
    <property type="entry name" value="Monocarboxylate transporter, putative"/>
    <property type="match status" value="1"/>
</dbReference>
<dbReference type="Gene3D" id="1.20.1250.20">
    <property type="entry name" value="MFS general substrate transporter like domains"/>
    <property type="match status" value="2"/>
</dbReference>
<feature type="transmembrane region" description="Helical" evidence="2">
    <location>
        <begin position="351"/>
        <end position="371"/>
    </location>
</feature>
<feature type="region of interest" description="Disordered" evidence="1">
    <location>
        <begin position="513"/>
        <end position="533"/>
    </location>
</feature>
<feature type="transmembrane region" description="Helical" evidence="2">
    <location>
        <begin position="128"/>
        <end position="150"/>
    </location>
</feature>
<feature type="transmembrane region" description="Helical" evidence="2">
    <location>
        <begin position="441"/>
        <end position="462"/>
    </location>
</feature>
<dbReference type="AlphaFoldDB" id="V5HGR7"/>
<name>V5HGR7_IXORI</name>
<evidence type="ECO:0000256" key="1">
    <source>
        <dbReference type="SAM" id="MobiDB-lite"/>
    </source>
</evidence>
<feature type="transmembrane region" description="Helical" evidence="2">
    <location>
        <begin position="315"/>
        <end position="339"/>
    </location>
</feature>
<dbReference type="InterPro" id="IPR011701">
    <property type="entry name" value="MFS"/>
</dbReference>
<reference evidence="3" key="1">
    <citation type="journal article" date="2015" name="Sci. Rep.">
        <title>Tissue- and time-dependent transcription in Ixodes ricinus salivary glands and midguts when blood feeding on the vertebrate host.</title>
        <authorList>
            <person name="Kotsyfakis M."/>
            <person name="Schwarz A."/>
            <person name="Erhart J."/>
            <person name="Ribeiro J.M."/>
        </authorList>
    </citation>
    <scope>NUCLEOTIDE SEQUENCE</scope>
    <source>
        <tissue evidence="3">Salivary gland and midgut</tissue>
    </source>
</reference>
<dbReference type="InterPro" id="IPR050327">
    <property type="entry name" value="Proton-linked_MCT"/>
</dbReference>
<feature type="transmembrane region" description="Helical" evidence="2">
    <location>
        <begin position="7"/>
        <end position="34"/>
    </location>
</feature>
<organism evidence="3">
    <name type="scientific">Ixodes ricinus</name>
    <name type="common">Common tick</name>
    <name type="synonym">Acarus ricinus</name>
    <dbReference type="NCBI Taxonomy" id="34613"/>
    <lineage>
        <taxon>Eukaryota</taxon>
        <taxon>Metazoa</taxon>
        <taxon>Ecdysozoa</taxon>
        <taxon>Arthropoda</taxon>
        <taxon>Chelicerata</taxon>
        <taxon>Arachnida</taxon>
        <taxon>Acari</taxon>
        <taxon>Parasitiformes</taxon>
        <taxon>Ixodida</taxon>
        <taxon>Ixodoidea</taxon>
        <taxon>Ixodidae</taxon>
        <taxon>Ixodinae</taxon>
        <taxon>Ixodes</taxon>
    </lineage>
</organism>
<dbReference type="EMBL" id="GANP01011780">
    <property type="protein sequence ID" value="JAB72688.1"/>
    <property type="molecule type" value="mRNA"/>
</dbReference>
<accession>V5HGR7</accession>
<dbReference type="PANTHER" id="PTHR11360">
    <property type="entry name" value="MONOCARBOXYLATE TRANSPORTER"/>
    <property type="match status" value="1"/>
</dbReference>
<dbReference type="GO" id="GO:0008028">
    <property type="term" value="F:monocarboxylic acid transmembrane transporter activity"/>
    <property type="evidence" value="ECO:0007669"/>
    <property type="project" value="TreeGrafter"/>
</dbReference>
<feature type="transmembrane region" description="Helical" evidence="2">
    <location>
        <begin position="46"/>
        <end position="66"/>
    </location>
</feature>
<proteinExistence type="evidence at transcript level"/>
<feature type="transmembrane region" description="Helical" evidence="2">
    <location>
        <begin position="75"/>
        <end position="95"/>
    </location>
</feature>
<feature type="compositionally biased region" description="Basic and acidic residues" evidence="1">
    <location>
        <begin position="521"/>
        <end position="533"/>
    </location>
</feature>
<sequence>MDSARSWVVAAACCWINTFSFATFRAAPVIYVGIMTTYHVTRQEAAWPLFITGVIYTAAALGAGLLTRRVAVWKLTLSGCLLSSLSVSVCIFANGIPYLSFFLGVAHGCGIAFLTLCNTVISQHFLRYRTVASGISNAGVTLGSFLYPPLVQFFFDEYGTRGGLLLCGGVMLNATAGALLHRVPPSLQQKPVATFGNASPRLDCSMNDDTARMITQGISVKRIPNTSQNDEEFLSEMGDCLEEKDLTACTDLADAEAAKHLLKKGDAKALRQVGEPDDRCMMVEVSLQKQHDGVSEPIPVKMNTGLVSFLRLPKFYLISLSQAQIVTNMSTYLTVIVDLAMDRSISKWDSVFLLLFYATADLLARIGSGWITDKGVLKKSLMMALNLLLWSSSLCLMPLCYSFYLQSLLALLAGWCNGATFIMIPVLLIEHVGLEKFSVCFGTSFLLCGLPLLVMPGLIGYFRDTLGNYQGLFFLLGGLTFVTGLVWLWSFSQEKAKWVSERESKNASIIKPSRCLQNSEGRTEKPGSEPLKS</sequence>
<evidence type="ECO:0000256" key="2">
    <source>
        <dbReference type="SAM" id="Phobius"/>
    </source>
</evidence>